<keyword evidence="4 8" id="KW-1003">Cell membrane</keyword>
<name>A0AAV9DDT2_ACOCL</name>
<comment type="subcellular location">
    <subcellularLocation>
        <location evidence="1 8">Cell membrane</location>
        <topology evidence="1 8">Multi-pass membrane protein</topology>
    </subcellularLocation>
</comment>
<dbReference type="Proteomes" id="UP001180020">
    <property type="component" value="Unassembled WGS sequence"/>
</dbReference>
<reference evidence="11" key="1">
    <citation type="journal article" date="2023" name="Nat. Commun.">
        <title>Diploid and tetraploid genomes of Acorus and the evolution of monocots.</title>
        <authorList>
            <person name="Ma L."/>
            <person name="Liu K.W."/>
            <person name="Li Z."/>
            <person name="Hsiao Y.Y."/>
            <person name="Qi Y."/>
            <person name="Fu T."/>
            <person name="Tang G.D."/>
            <person name="Zhang D."/>
            <person name="Sun W.H."/>
            <person name="Liu D.K."/>
            <person name="Li Y."/>
            <person name="Chen G.Z."/>
            <person name="Liu X.D."/>
            <person name="Liao X.Y."/>
            <person name="Jiang Y.T."/>
            <person name="Yu X."/>
            <person name="Hao Y."/>
            <person name="Huang J."/>
            <person name="Zhao X.W."/>
            <person name="Ke S."/>
            <person name="Chen Y.Y."/>
            <person name="Wu W.L."/>
            <person name="Hsu J.L."/>
            <person name="Lin Y.F."/>
            <person name="Huang M.D."/>
            <person name="Li C.Y."/>
            <person name="Huang L."/>
            <person name="Wang Z.W."/>
            <person name="Zhao X."/>
            <person name="Zhong W.Y."/>
            <person name="Peng D.H."/>
            <person name="Ahmad S."/>
            <person name="Lan S."/>
            <person name="Zhang J.S."/>
            <person name="Tsai W.C."/>
            <person name="Van de Peer Y."/>
            <person name="Liu Z.J."/>
        </authorList>
    </citation>
    <scope>NUCLEOTIDE SEQUENCE</scope>
    <source>
        <strain evidence="11">CP</strain>
    </source>
</reference>
<evidence type="ECO:0000256" key="2">
    <source>
        <dbReference type="ARBA" id="ARBA00007651"/>
    </source>
</evidence>
<comment type="caution">
    <text evidence="11">The sequence shown here is derived from an EMBL/GenBank/DDBJ whole genome shotgun (WGS) entry which is preliminary data.</text>
</comment>
<dbReference type="AlphaFoldDB" id="A0AAV9DDT2"/>
<evidence type="ECO:0000256" key="9">
    <source>
        <dbReference type="SAM" id="MobiDB-lite"/>
    </source>
</evidence>
<sequence length="237" mass="25963">MESPASPLRTNAHLALPPPENHPVKIPSPPPSAPTVHTTIRDELAVAASEVTTKKEAPAPNDGSGGKGRRSRVVEGIVRRWHVGEVLGRASIGVRVCAAAFCLVSFSVMAADKTVGWAGDSFYRYKQYKYCLSVAVMGFVYSVFQAFAQVHHLISGKHILRRPIRYYFDFAMDQIFAYLLMSASSSAATRTDDWVTNWGEDPFTRMANASTAMSFLAFVAFAINSIISGYTLCIQHV</sequence>
<comment type="similarity">
    <text evidence="2 8">Belongs to the Casparian strip membrane proteins (CASP) family.</text>
</comment>
<dbReference type="GO" id="GO:0005886">
    <property type="term" value="C:plasma membrane"/>
    <property type="evidence" value="ECO:0007669"/>
    <property type="project" value="UniProtKB-SubCell"/>
</dbReference>
<dbReference type="EMBL" id="JAUJYO010000014">
    <property type="protein sequence ID" value="KAK1299085.1"/>
    <property type="molecule type" value="Genomic_DNA"/>
</dbReference>
<evidence type="ECO:0000256" key="4">
    <source>
        <dbReference type="ARBA" id="ARBA00022475"/>
    </source>
</evidence>
<evidence type="ECO:0000256" key="1">
    <source>
        <dbReference type="ARBA" id="ARBA00004651"/>
    </source>
</evidence>
<evidence type="ECO:0000313" key="11">
    <source>
        <dbReference type="EMBL" id="KAK1299085.1"/>
    </source>
</evidence>
<keyword evidence="12" id="KW-1185">Reference proteome</keyword>
<feature type="compositionally biased region" description="Pro residues" evidence="9">
    <location>
        <begin position="16"/>
        <end position="33"/>
    </location>
</feature>
<dbReference type="InterPro" id="IPR006702">
    <property type="entry name" value="CASP_dom"/>
</dbReference>
<feature type="region of interest" description="Disordered" evidence="9">
    <location>
        <begin position="1"/>
        <end position="36"/>
    </location>
</feature>
<comment type="subunit">
    <text evidence="3 8">Homodimer and heterodimers.</text>
</comment>
<comment type="caution">
    <text evidence="8">Lacks conserved residue(s) required for the propagation of feature annotation.</text>
</comment>
<gene>
    <name evidence="11" type="ORF">QJS10_CPB14g00143</name>
</gene>
<reference evidence="11" key="2">
    <citation type="submission" date="2023-06" db="EMBL/GenBank/DDBJ databases">
        <authorList>
            <person name="Ma L."/>
            <person name="Liu K.-W."/>
            <person name="Li Z."/>
            <person name="Hsiao Y.-Y."/>
            <person name="Qi Y."/>
            <person name="Fu T."/>
            <person name="Tang G."/>
            <person name="Zhang D."/>
            <person name="Sun W.-H."/>
            <person name="Liu D.-K."/>
            <person name="Li Y."/>
            <person name="Chen G.-Z."/>
            <person name="Liu X.-D."/>
            <person name="Liao X.-Y."/>
            <person name="Jiang Y.-T."/>
            <person name="Yu X."/>
            <person name="Hao Y."/>
            <person name="Huang J."/>
            <person name="Zhao X.-W."/>
            <person name="Ke S."/>
            <person name="Chen Y.-Y."/>
            <person name="Wu W.-L."/>
            <person name="Hsu J.-L."/>
            <person name="Lin Y.-F."/>
            <person name="Huang M.-D."/>
            <person name="Li C.-Y."/>
            <person name="Huang L."/>
            <person name="Wang Z.-W."/>
            <person name="Zhao X."/>
            <person name="Zhong W.-Y."/>
            <person name="Peng D.-H."/>
            <person name="Ahmad S."/>
            <person name="Lan S."/>
            <person name="Zhang J.-S."/>
            <person name="Tsai W.-C."/>
            <person name="Van De Peer Y."/>
            <person name="Liu Z.-J."/>
        </authorList>
    </citation>
    <scope>NUCLEOTIDE SEQUENCE</scope>
    <source>
        <strain evidence="11">CP</strain>
        <tissue evidence="11">Leaves</tissue>
    </source>
</reference>
<evidence type="ECO:0000313" key="12">
    <source>
        <dbReference type="Proteomes" id="UP001180020"/>
    </source>
</evidence>
<feature type="domain" description="Casparian strip membrane protein" evidence="10">
    <location>
        <begin position="89"/>
        <end position="220"/>
    </location>
</feature>
<keyword evidence="6 8" id="KW-1133">Transmembrane helix</keyword>
<dbReference type="Pfam" id="PF04535">
    <property type="entry name" value="CASP_dom"/>
    <property type="match status" value="1"/>
</dbReference>
<keyword evidence="5 8" id="KW-0812">Transmembrane</keyword>
<evidence type="ECO:0000256" key="8">
    <source>
        <dbReference type="RuleBase" id="RU361233"/>
    </source>
</evidence>
<keyword evidence="7 8" id="KW-0472">Membrane</keyword>
<evidence type="ECO:0000256" key="7">
    <source>
        <dbReference type="ARBA" id="ARBA00023136"/>
    </source>
</evidence>
<proteinExistence type="inferred from homology"/>
<dbReference type="PANTHER" id="PTHR33573">
    <property type="entry name" value="CASP-LIKE PROTEIN 4A4"/>
    <property type="match status" value="1"/>
</dbReference>
<dbReference type="PANTHER" id="PTHR33573:SF50">
    <property type="entry name" value="CASP-LIKE PROTEIN 4A3"/>
    <property type="match status" value="1"/>
</dbReference>
<feature type="region of interest" description="Disordered" evidence="9">
    <location>
        <begin position="51"/>
        <end position="71"/>
    </location>
</feature>
<feature type="transmembrane region" description="Helical" evidence="8">
    <location>
        <begin position="209"/>
        <end position="233"/>
    </location>
</feature>
<evidence type="ECO:0000256" key="3">
    <source>
        <dbReference type="ARBA" id="ARBA00011489"/>
    </source>
</evidence>
<accession>A0AAV9DDT2</accession>
<protein>
    <recommendedName>
        <fullName evidence="8">CASP-like protein</fullName>
    </recommendedName>
</protein>
<evidence type="ECO:0000256" key="5">
    <source>
        <dbReference type="ARBA" id="ARBA00022692"/>
    </source>
</evidence>
<feature type="transmembrane region" description="Helical" evidence="8">
    <location>
        <begin position="130"/>
        <end position="154"/>
    </location>
</feature>
<organism evidence="11 12">
    <name type="scientific">Acorus calamus</name>
    <name type="common">Sweet flag</name>
    <dbReference type="NCBI Taxonomy" id="4465"/>
    <lineage>
        <taxon>Eukaryota</taxon>
        <taxon>Viridiplantae</taxon>
        <taxon>Streptophyta</taxon>
        <taxon>Embryophyta</taxon>
        <taxon>Tracheophyta</taxon>
        <taxon>Spermatophyta</taxon>
        <taxon>Magnoliopsida</taxon>
        <taxon>Liliopsida</taxon>
        <taxon>Acoraceae</taxon>
        <taxon>Acorus</taxon>
    </lineage>
</organism>
<evidence type="ECO:0000256" key="6">
    <source>
        <dbReference type="ARBA" id="ARBA00022989"/>
    </source>
</evidence>
<evidence type="ECO:0000259" key="10">
    <source>
        <dbReference type="Pfam" id="PF04535"/>
    </source>
</evidence>